<dbReference type="EMBL" id="JAERWK010000005">
    <property type="protein sequence ID" value="MBM9466262.1"/>
    <property type="molecule type" value="Genomic_DNA"/>
</dbReference>
<evidence type="ECO:0000313" key="2">
    <source>
        <dbReference type="EMBL" id="MBM9466262.1"/>
    </source>
</evidence>
<comment type="caution">
    <text evidence="2">The sequence shown here is derived from an EMBL/GenBank/DDBJ whole genome shotgun (WGS) entry which is preliminary data.</text>
</comment>
<evidence type="ECO:0000256" key="1">
    <source>
        <dbReference type="SAM" id="Phobius"/>
    </source>
</evidence>
<accession>A0A938Y961</accession>
<keyword evidence="1" id="KW-0812">Transmembrane</keyword>
<proteinExistence type="predicted"/>
<keyword evidence="1" id="KW-0472">Membrane</keyword>
<organism evidence="2 3">
    <name type="scientific">Nakamurella leprariae</name>
    <dbReference type="NCBI Taxonomy" id="2803911"/>
    <lineage>
        <taxon>Bacteria</taxon>
        <taxon>Bacillati</taxon>
        <taxon>Actinomycetota</taxon>
        <taxon>Actinomycetes</taxon>
        <taxon>Nakamurellales</taxon>
        <taxon>Nakamurellaceae</taxon>
        <taxon>Nakamurella</taxon>
    </lineage>
</organism>
<feature type="transmembrane region" description="Helical" evidence="1">
    <location>
        <begin position="16"/>
        <end position="38"/>
    </location>
</feature>
<dbReference type="AlphaFoldDB" id="A0A938Y961"/>
<evidence type="ECO:0000313" key="3">
    <source>
        <dbReference type="Proteomes" id="UP000663792"/>
    </source>
</evidence>
<sequence length="62" mass="6564">MTTDNPSARGPRSTRLMIAFVVAALVFIGIVLVVVLTITGGNETEDGQVRDRVTSSSQTVSE</sequence>
<dbReference type="Proteomes" id="UP000663792">
    <property type="component" value="Unassembled WGS sequence"/>
</dbReference>
<keyword evidence="1" id="KW-1133">Transmembrane helix</keyword>
<reference evidence="2" key="1">
    <citation type="submission" date="2021-01" db="EMBL/GenBank/DDBJ databases">
        <title>YIM 132084 draft genome.</title>
        <authorList>
            <person name="An D."/>
        </authorList>
    </citation>
    <scope>NUCLEOTIDE SEQUENCE</scope>
    <source>
        <strain evidence="2">YIM 132084</strain>
    </source>
</reference>
<gene>
    <name evidence="2" type="ORF">JL106_03080</name>
</gene>
<dbReference type="RefSeq" id="WP_205259224.1">
    <property type="nucleotide sequence ID" value="NZ_JAERWK010000005.1"/>
</dbReference>
<name>A0A938Y961_9ACTN</name>
<protein>
    <submittedName>
        <fullName evidence="2">Uncharacterized protein</fullName>
    </submittedName>
</protein>
<keyword evidence="3" id="KW-1185">Reference proteome</keyword>